<name>A0AAD2G4H8_9STRA</name>
<dbReference type="Proteomes" id="UP001295423">
    <property type="component" value="Unassembled WGS sequence"/>
</dbReference>
<proteinExistence type="predicted"/>
<keyword evidence="3" id="KW-1185">Reference proteome</keyword>
<dbReference type="Gene3D" id="3.10.450.50">
    <property type="match status" value="1"/>
</dbReference>
<dbReference type="AlphaFoldDB" id="A0AAD2G4H8"/>
<gene>
    <name evidence="2" type="ORF">CYCCA115_LOCUS19441</name>
</gene>
<evidence type="ECO:0000313" key="2">
    <source>
        <dbReference type="EMBL" id="CAJ1961923.1"/>
    </source>
</evidence>
<accession>A0AAD2G4H8</accession>
<dbReference type="EMBL" id="CAKOGP040002091">
    <property type="protein sequence ID" value="CAJ1961923.1"/>
    <property type="molecule type" value="Genomic_DNA"/>
</dbReference>
<evidence type="ECO:0000313" key="3">
    <source>
        <dbReference type="Proteomes" id="UP001295423"/>
    </source>
</evidence>
<organism evidence="2 3">
    <name type="scientific">Cylindrotheca closterium</name>
    <dbReference type="NCBI Taxonomy" id="2856"/>
    <lineage>
        <taxon>Eukaryota</taxon>
        <taxon>Sar</taxon>
        <taxon>Stramenopiles</taxon>
        <taxon>Ochrophyta</taxon>
        <taxon>Bacillariophyta</taxon>
        <taxon>Bacillariophyceae</taxon>
        <taxon>Bacillariophycidae</taxon>
        <taxon>Bacillariales</taxon>
        <taxon>Bacillariaceae</taxon>
        <taxon>Cylindrotheca</taxon>
    </lineage>
</organism>
<feature type="region of interest" description="Disordered" evidence="1">
    <location>
        <begin position="188"/>
        <end position="217"/>
    </location>
</feature>
<sequence length="217" mass="24291">MFEYLKFDSNPTFDVLASTKEYVASQGKVDNLDGWYAPDYVLRGPVIGPMTRQDLDGNRDGLGILEAFPDLEVENFGFTIDPENPYRCFYFQRWRATHTGDMDSFGQHYPATGKEMETPVSVFSVVFNPEGKIVYEQVGAVVDRHEGNTQGKAAVFGLLHTAGMKLSASPGDAVFSLIQRIGHMFGSENAGRSWSKEEDIPSWWQSPSRGADDTEQW</sequence>
<reference evidence="2" key="1">
    <citation type="submission" date="2023-08" db="EMBL/GenBank/DDBJ databases">
        <authorList>
            <person name="Audoor S."/>
            <person name="Bilcke G."/>
        </authorList>
    </citation>
    <scope>NUCLEOTIDE SEQUENCE</scope>
</reference>
<protein>
    <submittedName>
        <fullName evidence="2">Uncharacterized protein</fullName>
    </submittedName>
</protein>
<dbReference type="SUPFAM" id="SSF54427">
    <property type="entry name" value="NTF2-like"/>
    <property type="match status" value="1"/>
</dbReference>
<dbReference type="InterPro" id="IPR032710">
    <property type="entry name" value="NTF2-like_dom_sf"/>
</dbReference>
<comment type="caution">
    <text evidence="2">The sequence shown here is derived from an EMBL/GenBank/DDBJ whole genome shotgun (WGS) entry which is preliminary data.</text>
</comment>
<evidence type="ECO:0000256" key="1">
    <source>
        <dbReference type="SAM" id="MobiDB-lite"/>
    </source>
</evidence>